<dbReference type="InterPro" id="IPR035919">
    <property type="entry name" value="EAL_sf"/>
</dbReference>
<dbReference type="RefSeq" id="WP_161634636.1">
    <property type="nucleotide sequence ID" value="NZ_JACIDC010000005.1"/>
</dbReference>
<dbReference type="InterPro" id="IPR052155">
    <property type="entry name" value="Biofilm_reg_signaling"/>
</dbReference>
<dbReference type="InterPro" id="IPR000160">
    <property type="entry name" value="GGDEF_dom"/>
</dbReference>
<evidence type="ECO:0000259" key="4">
    <source>
        <dbReference type="PROSITE" id="PS50887"/>
    </source>
</evidence>
<feature type="domain" description="GGDEF" evidence="4">
    <location>
        <begin position="307"/>
        <end position="440"/>
    </location>
</feature>
<keyword evidence="2" id="KW-0812">Transmembrane</keyword>
<dbReference type="CDD" id="cd01949">
    <property type="entry name" value="GGDEF"/>
    <property type="match status" value="1"/>
</dbReference>
<organism evidence="5 6">
    <name type="scientific">Microvirga flocculans</name>
    <dbReference type="NCBI Taxonomy" id="217168"/>
    <lineage>
        <taxon>Bacteria</taxon>
        <taxon>Pseudomonadati</taxon>
        <taxon>Pseudomonadota</taxon>
        <taxon>Alphaproteobacteria</taxon>
        <taxon>Hyphomicrobiales</taxon>
        <taxon>Methylobacteriaceae</taxon>
        <taxon>Microvirga</taxon>
    </lineage>
</organism>
<dbReference type="Proteomes" id="UP000519439">
    <property type="component" value="Unassembled WGS sequence"/>
</dbReference>
<comment type="caution">
    <text evidence="5">The sequence shown here is derived from an EMBL/GenBank/DDBJ whole genome shotgun (WGS) entry which is preliminary data.</text>
</comment>
<evidence type="ECO:0000313" key="6">
    <source>
        <dbReference type="Proteomes" id="UP000519439"/>
    </source>
</evidence>
<dbReference type="Gene3D" id="3.30.70.270">
    <property type="match status" value="1"/>
</dbReference>
<sequence length="721" mass="78960">MQQNTARTLAHGFSMAFDTISAIQTHVAKTIGDRTAFFGEPVKGIAGQFEIHALLKQQVSSFSYIGTLAILDSNGDLAGWSSSWPPEKINASSRRYFQSLKNDPQEIVAIGERDIDLASGEPVIVLARKIVNRDGLFIGVVTGAIPVDFFKREFAIVGPGPDIAAALLTRVGEPIVQKSSDGTIFEKRPDDSTQRHASVVSFADPGDGAARLVGLHELENYPLSVAVSQTYASALSRWRTQSLLVSLFVALVDTALIAFCYVSYRQGRAMARLASMEGRLARYDAMTGLANRIRFDETIRKLSKGQDDFSLFTLDLNLFKNVNDRFGHVIGDAVLKQLTVRLHRCVGPDDFIARLDGDEFAVIRMGDCDRASAQAFAERLIDVLTRPYDINGIRITLGISIGVVNTLDHGRDPDRLQSRVDLALYAVKDDGHQSIMFFDEALEKEASARRQLESDLRRAVRDNEFELYYQPILNIGSNRVAGFEALLRWRHPERGIVSPDAFIPAAEAIGLIVPLGEWVLHEACRAAAQWPVAVTVAVNLSPVQFESQDIYKVVVGALEKAGLPASRLEVEITESALLEAKEADAALHKLKEIGVAIALDDFGTGYASLAYLRRLPFKKLKIDKSFVRDMRASAESENIVRTVLELARRLDLTTVAEGVETEEHLAALREAGCMQAQGYLTGRPMPGSDVGAFLLNRSLRPSAPSSTAMEGASPSTEGLET</sequence>
<dbReference type="Pfam" id="PF00990">
    <property type="entry name" value="GGDEF"/>
    <property type="match status" value="1"/>
</dbReference>
<dbReference type="PROSITE" id="PS50883">
    <property type="entry name" value="EAL"/>
    <property type="match status" value="1"/>
</dbReference>
<accession>A0A7W6N7H6</accession>
<proteinExistence type="predicted"/>
<evidence type="ECO:0000256" key="2">
    <source>
        <dbReference type="SAM" id="Phobius"/>
    </source>
</evidence>
<keyword evidence="2" id="KW-0472">Membrane</keyword>
<dbReference type="PANTHER" id="PTHR44757:SF2">
    <property type="entry name" value="BIOFILM ARCHITECTURE MAINTENANCE PROTEIN MBAA"/>
    <property type="match status" value="1"/>
</dbReference>
<dbReference type="InterPro" id="IPR043128">
    <property type="entry name" value="Rev_trsase/Diguanyl_cyclase"/>
</dbReference>
<evidence type="ECO:0000256" key="1">
    <source>
        <dbReference type="SAM" id="MobiDB-lite"/>
    </source>
</evidence>
<feature type="region of interest" description="Disordered" evidence="1">
    <location>
        <begin position="701"/>
        <end position="721"/>
    </location>
</feature>
<keyword evidence="6" id="KW-1185">Reference proteome</keyword>
<feature type="transmembrane region" description="Helical" evidence="2">
    <location>
        <begin position="243"/>
        <end position="264"/>
    </location>
</feature>
<feature type="compositionally biased region" description="Polar residues" evidence="1">
    <location>
        <begin position="703"/>
        <end position="721"/>
    </location>
</feature>
<reference evidence="5 6" key="1">
    <citation type="submission" date="2020-08" db="EMBL/GenBank/DDBJ databases">
        <title>Genomic Encyclopedia of Type Strains, Phase IV (KMG-IV): sequencing the most valuable type-strain genomes for metagenomic binning, comparative biology and taxonomic classification.</title>
        <authorList>
            <person name="Goeker M."/>
        </authorList>
    </citation>
    <scope>NUCLEOTIDE SEQUENCE [LARGE SCALE GENOMIC DNA]</scope>
    <source>
        <strain evidence="5 6">DSM 15743</strain>
    </source>
</reference>
<feature type="domain" description="EAL" evidence="3">
    <location>
        <begin position="449"/>
        <end position="698"/>
    </location>
</feature>
<keyword evidence="2" id="KW-1133">Transmembrane helix</keyword>
<dbReference type="InterPro" id="IPR029787">
    <property type="entry name" value="Nucleotide_cyclase"/>
</dbReference>
<dbReference type="AlphaFoldDB" id="A0A7W6N7H6"/>
<evidence type="ECO:0000259" key="3">
    <source>
        <dbReference type="PROSITE" id="PS50883"/>
    </source>
</evidence>
<dbReference type="SMART" id="SM00267">
    <property type="entry name" value="GGDEF"/>
    <property type="match status" value="1"/>
</dbReference>
<dbReference type="SUPFAM" id="SSF141868">
    <property type="entry name" value="EAL domain-like"/>
    <property type="match status" value="1"/>
</dbReference>
<dbReference type="PROSITE" id="PS50887">
    <property type="entry name" value="GGDEF"/>
    <property type="match status" value="1"/>
</dbReference>
<evidence type="ECO:0000313" key="5">
    <source>
        <dbReference type="EMBL" id="MBB4040123.1"/>
    </source>
</evidence>
<dbReference type="Pfam" id="PF00563">
    <property type="entry name" value="EAL"/>
    <property type="match status" value="1"/>
</dbReference>
<dbReference type="FunFam" id="3.20.20.450:FF:000001">
    <property type="entry name" value="Cyclic di-GMP phosphodiesterase yahA"/>
    <property type="match status" value="1"/>
</dbReference>
<dbReference type="SMART" id="SM00052">
    <property type="entry name" value="EAL"/>
    <property type="match status" value="1"/>
</dbReference>
<dbReference type="Gene3D" id="3.20.20.450">
    <property type="entry name" value="EAL domain"/>
    <property type="match status" value="1"/>
</dbReference>
<protein>
    <submittedName>
        <fullName evidence="5">Diguanylate cyclase (GGDEF)-like protein</fullName>
    </submittedName>
</protein>
<dbReference type="SUPFAM" id="SSF55073">
    <property type="entry name" value="Nucleotide cyclase"/>
    <property type="match status" value="1"/>
</dbReference>
<gene>
    <name evidence="5" type="ORF">GGR34_001774</name>
</gene>
<dbReference type="InterPro" id="IPR001633">
    <property type="entry name" value="EAL_dom"/>
</dbReference>
<dbReference type="EMBL" id="JACIDC010000005">
    <property type="protein sequence ID" value="MBB4040123.1"/>
    <property type="molecule type" value="Genomic_DNA"/>
</dbReference>
<dbReference type="Gene3D" id="3.30.450.20">
    <property type="entry name" value="PAS domain"/>
    <property type="match status" value="1"/>
</dbReference>
<dbReference type="PANTHER" id="PTHR44757">
    <property type="entry name" value="DIGUANYLATE CYCLASE DGCP"/>
    <property type="match status" value="1"/>
</dbReference>
<dbReference type="CDD" id="cd01948">
    <property type="entry name" value="EAL"/>
    <property type="match status" value="1"/>
</dbReference>
<dbReference type="CDD" id="cd12914">
    <property type="entry name" value="PDC1_DGC_like"/>
    <property type="match status" value="1"/>
</dbReference>
<name>A0A7W6N7H6_9HYPH</name>
<dbReference type="NCBIfam" id="TIGR00254">
    <property type="entry name" value="GGDEF"/>
    <property type="match status" value="1"/>
</dbReference>